<keyword evidence="2" id="KW-0575">Peroxidase</keyword>
<keyword evidence="2" id="KW-0560">Oxidoreductase</keyword>
<reference evidence="2" key="1">
    <citation type="submission" date="2020-07" db="EMBL/GenBank/DDBJ databases">
        <title>Ethylene signaling mediates host invasion by parasitic plants.</title>
        <authorList>
            <person name="Yoshida S."/>
        </authorList>
    </citation>
    <scope>NUCLEOTIDE SEQUENCE</scope>
    <source>
        <strain evidence="2">Okayama</strain>
    </source>
</reference>
<comment type="caution">
    <text evidence="2">The sequence shown here is derived from an EMBL/GenBank/DDBJ whole genome shotgun (WGS) entry which is preliminary data.</text>
</comment>
<evidence type="ECO:0000313" key="2">
    <source>
        <dbReference type="EMBL" id="GFQ08040.1"/>
    </source>
</evidence>
<evidence type="ECO:0000256" key="1">
    <source>
        <dbReference type="SAM" id="MobiDB-lite"/>
    </source>
</evidence>
<dbReference type="Proteomes" id="UP000653305">
    <property type="component" value="Unassembled WGS sequence"/>
</dbReference>
<evidence type="ECO:0000313" key="3">
    <source>
        <dbReference type="Proteomes" id="UP000653305"/>
    </source>
</evidence>
<accession>A0A830D9X2</accession>
<sequence length="92" mass="10974">MTASSALRRLHPRVLHAPRQESRARRRHQPLPPWRRLRRRRTRQDRHRARLPRRRLLRRHPRRGQPKPGSHDGRPILRGGIGPQGLAHFAGR</sequence>
<protein>
    <submittedName>
        <fullName evidence="2">Peroxidase 63</fullName>
    </submittedName>
</protein>
<dbReference type="AlphaFoldDB" id="A0A830D9X2"/>
<dbReference type="EMBL" id="BMAC01002753">
    <property type="protein sequence ID" value="GFQ08040.1"/>
    <property type="molecule type" value="Genomic_DNA"/>
</dbReference>
<organism evidence="2 3">
    <name type="scientific">Phtheirospermum japonicum</name>
    <dbReference type="NCBI Taxonomy" id="374723"/>
    <lineage>
        <taxon>Eukaryota</taxon>
        <taxon>Viridiplantae</taxon>
        <taxon>Streptophyta</taxon>
        <taxon>Embryophyta</taxon>
        <taxon>Tracheophyta</taxon>
        <taxon>Spermatophyta</taxon>
        <taxon>Magnoliopsida</taxon>
        <taxon>eudicotyledons</taxon>
        <taxon>Gunneridae</taxon>
        <taxon>Pentapetalae</taxon>
        <taxon>asterids</taxon>
        <taxon>lamiids</taxon>
        <taxon>Lamiales</taxon>
        <taxon>Orobanchaceae</taxon>
        <taxon>Orobanchaceae incertae sedis</taxon>
        <taxon>Phtheirospermum</taxon>
    </lineage>
</organism>
<feature type="region of interest" description="Disordered" evidence="1">
    <location>
        <begin position="1"/>
        <end position="92"/>
    </location>
</feature>
<keyword evidence="3" id="KW-1185">Reference proteome</keyword>
<name>A0A830D9X2_9LAMI</name>
<proteinExistence type="predicted"/>
<gene>
    <name evidence="2" type="ORF">PHJA_002948000</name>
</gene>
<feature type="compositionally biased region" description="Basic residues" evidence="1">
    <location>
        <begin position="24"/>
        <end position="65"/>
    </location>
</feature>
<dbReference type="GO" id="GO:0004601">
    <property type="term" value="F:peroxidase activity"/>
    <property type="evidence" value="ECO:0007669"/>
    <property type="project" value="UniProtKB-KW"/>
</dbReference>